<dbReference type="AlphaFoldDB" id="W4LRE1"/>
<reference evidence="1 2" key="1">
    <citation type="journal article" date="2014" name="Nature">
        <title>An environmental bacterial taxon with a large and distinct metabolic repertoire.</title>
        <authorList>
            <person name="Wilson M.C."/>
            <person name="Mori T."/>
            <person name="Ruckert C."/>
            <person name="Uria A.R."/>
            <person name="Helf M.J."/>
            <person name="Takada K."/>
            <person name="Gernert C."/>
            <person name="Steffens U.A."/>
            <person name="Heycke N."/>
            <person name="Schmitt S."/>
            <person name="Rinke C."/>
            <person name="Helfrich E.J."/>
            <person name="Brachmann A.O."/>
            <person name="Gurgui C."/>
            <person name="Wakimoto T."/>
            <person name="Kracht M."/>
            <person name="Crusemann M."/>
            <person name="Hentschel U."/>
            <person name="Abe I."/>
            <person name="Matsunaga S."/>
            <person name="Kalinowski J."/>
            <person name="Takeyama H."/>
            <person name="Piel J."/>
        </authorList>
    </citation>
    <scope>NUCLEOTIDE SEQUENCE [LARGE SCALE GENOMIC DNA]</scope>
    <source>
        <strain evidence="2">TSY1</strain>
    </source>
</reference>
<evidence type="ECO:0000313" key="1">
    <source>
        <dbReference type="EMBL" id="ETX00634.1"/>
    </source>
</evidence>
<dbReference type="HOGENOM" id="CLU_194986_1_0_7"/>
<gene>
    <name evidence="1" type="ORF">ETSY1_10465</name>
</gene>
<keyword evidence="2" id="KW-1185">Reference proteome</keyword>
<name>W4LRE1_ENTF1</name>
<dbReference type="Proteomes" id="UP000019141">
    <property type="component" value="Unassembled WGS sequence"/>
</dbReference>
<accession>W4LRE1</accession>
<organism evidence="1 2">
    <name type="scientific">Entotheonella factor</name>
    <dbReference type="NCBI Taxonomy" id="1429438"/>
    <lineage>
        <taxon>Bacteria</taxon>
        <taxon>Pseudomonadati</taxon>
        <taxon>Nitrospinota/Tectimicrobiota group</taxon>
        <taxon>Candidatus Tectimicrobiota</taxon>
        <taxon>Candidatus Entotheonellia</taxon>
        <taxon>Candidatus Entotheonellales</taxon>
        <taxon>Candidatus Entotheonellaceae</taxon>
        <taxon>Candidatus Entotheonella</taxon>
    </lineage>
</organism>
<evidence type="ECO:0008006" key="3">
    <source>
        <dbReference type="Google" id="ProtNLM"/>
    </source>
</evidence>
<evidence type="ECO:0000313" key="2">
    <source>
        <dbReference type="Proteomes" id="UP000019141"/>
    </source>
</evidence>
<comment type="caution">
    <text evidence="1">The sequence shown here is derived from an EMBL/GenBank/DDBJ whole genome shotgun (WGS) entry which is preliminary data.</text>
</comment>
<protein>
    <recommendedName>
        <fullName evidence="3">CopG family transcriptional regulator</fullName>
    </recommendedName>
</protein>
<proteinExistence type="predicted"/>
<dbReference type="EMBL" id="AZHW01000319">
    <property type="protein sequence ID" value="ETX00634.1"/>
    <property type="molecule type" value="Genomic_DNA"/>
</dbReference>
<sequence length="63" mass="7240">MFGPKVKISRDLYDKIKRYATVAGYSSVEEFVTHALEKEMKKLEGADSEEELKKRLRGLGYIS</sequence>